<feature type="transmembrane region" description="Helical" evidence="1">
    <location>
        <begin position="6"/>
        <end position="24"/>
    </location>
</feature>
<keyword evidence="3" id="KW-1185">Reference proteome</keyword>
<evidence type="ECO:0000313" key="3">
    <source>
        <dbReference type="Proteomes" id="UP000231823"/>
    </source>
</evidence>
<evidence type="ECO:0000256" key="1">
    <source>
        <dbReference type="SAM" id="Phobius"/>
    </source>
</evidence>
<name>A0A2K8SEX2_9MOLU</name>
<evidence type="ECO:0000313" key="2">
    <source>
        <dbReference type="EMBL" id="AUB32017.1"/>
    </source>
</evidence>
<dbReference type="KEGG" id="sfz:SFLOR_v1c09690"/>
<reference evidence="2 3" key="1">
    <citation type="submission" date="2017-12" db="EMBL/GenBank/DDBJ databases">
        <title>Complete genome sequence of Spiroplasma floricola 23-6 (ATCC 29989).</title>
        <authorList>
            <person name="Tsai Y.-M."/>
            <person name="Wu P.-S."/>
            <person name="Lo W.-S."/>
            <person name="Kuo C.-H."/>
        </authorList>
    </citation>
    <scope>NUCLEOTIDE SEQUENCE [LARGE SCALE GENOMIC DNA]</scope>
    <source>
        <strain evidence="2 3">23-6</strain>
    </source>
</reference>
<accession>A0A2K8SEX2</accession>
<dbReference type="AlphaFoldDB" id="A0A2K8SEX2"/>
<keyword evidence="1" id="KW-0812">Transmembrane</keyword>
<sequence length="83" mass="10291">MELIIKIMSCIYALFFVFYIYYFYKYIRLIIKLKKINKEQVIDNEFKIKQKKLKRNALILWLTFLTLFLIFTTITYILVYAKK</sequence>
<gene>
    <name evidence="2" type="ORF">SFLOR_v1c09690</name>
</gene>
<feature type="transmembrane region" description="Helical" evidence="1">
    <location>
        <begin position="57"/>
        <end position="81"/>
    </location>
</feature>
<keyword evidence="1" id="KW-1133">Transmembrane helix</keyword>
<organism evidence="2 3">
    <name type="scientific">Spiroplasma floricola 23-6</name>
    <dbReference type="NCBI Taxonomy" id="1336749"/>
    <lineage>
        <taxon>Bacteria</taxon>
        <taxon>Bacillati</taxon>
        <taxon>Mycoplasmatota</taxon>
        <taxon>Mollicutes</taxon>
        <taxon>Entomoplasmatales</taxon>
        <taxon>Spiroplasmataceae</taxon>
        <taxon>Spiroplasma</taxon>
    </lineage>
</organism>
<proteinExistence type="predicted"/>
<dbReference type="EMBL" id="CP025057">
    <property type="protein sequence ID" value="AUB32017.1"/>
    <property type="molecule type" value="Genomic_DNA"/>
</dbReference>
<dbReference type="RefSeq" id="WP_100916971.1">
    <property type="nucleotide sequence ID" value="NZ_CP025057.1"/>
</dbReference>
<keyword evidence="1" id="KW-0472">Membrane</keyword>
<protein>
    <submittedName>
        <fullName evidence="2">Uncharacterized protein</fullName>
    </submittedName>
</protein>
<dbReference type="Proteomes" id="UP000231823">
    <property type="component" value="Chromosome"/>
</dbReference>